<organism evidence="2 3">
    <name type="scientific">Metabacillus arenae</name>
    <dbReference type="NCBI Taxonomy" id="2771434"/>
    <lineage>
        <taxon>Bacteria</taxon>
        <taxon>Bacillati</taxon>
        <taxon>Bacillota</taxon>
        <taxon>Bacilli</taxon>
        <taxon>Bacillales</taxon>
        <taxon>Bacillaceae</taxon>
        <taxon>Metabacillus</taxon>
    </lineage>
</organism>
<evidence type="ECO:0000313" key="2">
    <source>
        <dbReference type="EMBL" id="MBD1381029.1"/>
    </source>
</evidence>
<dbReference type="EMBL" id="JACXAI010000015">
    <property type="protein sequence ID" value="MBD1381029.1"/>
    <property type="molecule type" value="Genomic_DNA"/>
</dbReference>
<evidence type="ECO:0000313" key="3">
    <source>
        <dbReference type="Proteomes" id="UP000626844"/>
    </source>
</evidence>
<gene>
    <name evidence="2" type="ORF">IC621_12375</name>
</gene>
<dbReference type="AlphaFoldDB" id="A0A926NCK8"/>
<evidence type="ECO:0000256" key="1">
    <source>
        <dbReference type="SAM" id="MobiDB-lite"/>
    </source>
</evidence>
<keyword evidence="3" id="KW-1185">Reference proteome</keyword>
<proteinExistence type="predicted"/>
<reference evidence="2" key="1">
    <citation type="submission" date="2020-09" db="EMBL/GenBank/DDBJ databases">
        <title>A novel bacterium of genus Bacillus, isolated from South China Sea.</title>
        <authorList>
            <person name="Huang H."/>
            <person name="Mo K."/>
            <person name="Hu Y."/>
        </authorList>
    </citation>
    <scope>NUCLEOTIDE SEQUENCE</scope>
    <source>
        <strain evidence="2">IB182487</strain>
    </source>
</reference>
<comment type="caution">
    <text evidence="2">The sequence shown here is derived from an EMBL/GenBank/DDBJ whole genome shotgun (WGS) entry which is preliminary data.</text>
</comment>
<protein>
    <submittedName>
        <fullName evidence="2">Uncharacterized protein</fullName>
    </submittedName>
</protein>
<sequence>MKGKEKNQSKMNIDHKLEQKKIKNDKKDTILSEKLRYENADEIYE</sequence>
<accession>A0A926NCK8</accession>
<name>A0A926NCK8_9BACI</name>
<feature type="region of interest" description="Disordered" evidence="1">
    <location>
        <begin position="1"/>
        <end position="31"/>
    </location>
</feature>
<dbReference type="Proteomes" id="UP000626844">
    <property type="component" value="Unassembled WGS sequence"/>
</dbReference>
<dbReference type="RefSeq" id="WP_191158630.1">
    <property type="nucleotide sequence ID" value="NZ_JACXAI010000015.1"/>
</dbReference>